<dbReference type="Proteomes" id="UP000265080">
    <property type="component" value="Chromosome 14"/>
</dbReference>
<protein>
    <submittedName>
        <fullName evidence="1">Uncharacterized protein</fullName>
    </submittedName>
</protein>
<accession>A0A3P8RNS5</accession>
<dbReference type="AlphaFoldDB" id="A0A3P8RNS5"/>
<keyword evidence="2" id="KW-1185">Reference proteome</keyword>
<dbReference type="GeneTree" id="ENSGT00940000178257"/>
<evidence type="ECO:0000313" key="2">
    <source>
        <dbReference type="Proteomes" id="UP000265080"/>
    </source>
</evidence>
<proteinExistence type="predicted"/>
<dbReference type="OMA" id="HIHLDSC"/>
<reference evidence="1 2" key="1">
    <citation type="submission" date="2018-03" db="EMBL/GenBank/DDBJ databases">
        <title>Finding Nemo's genes: A chromosome-scale reference assembly of the genome of the orange clownfish Amphiprion percula.</title>
        <authorList>
            <person name="Lehmann R."/>
        </authorList>
    </citation>
    <scope>NUCLEOTIDE SEQUENCE</scope>
</reference>
<organism evidence="1 2">
    <name type="scientific">Amphiprion percula</name>
    <name type="common">Orange clownfish</name>
    <name type="synonym">Lutjanus percula</name>
    <dbReference type="NCBI Taxonomy" id="161767"/>
    <lineage>
        <taxon>Eukaryota</taxon>
        <taxon>Metazoa</taxon>
        <taxon>Chordata</taxon>
        <taxon>Craniata</taxon>
        <taxon>Vertebrata</taxon>
        <taxon>Euteleostomi</taxon>
        <taxon>Actinopterygii</taxon>
        <taxon>Neopterygii</taxon>
        <taxon>Teleostei</taxon>
        <taxon>Neoteleostei</taxon>
        <taxon>Acanthomorphata</taxon>
        <taxon>Ovalentaria</taxon>
        <taxon>Pomacentridae</taxon>
        <taxon>Amphiprion</taxon>
    </lineage>
</organism>
<sequence>MLCTPSILDHLPSPMYTFSVTAEEEQGLDGMDWLDFTSGREKDEEPPTLAPLAPQTPSSVFSTDFLDGYDLHIHLDSCL</sequence>
<dbReference type="Ensembl" id="ENSAPET00000000953.1">
    <property type="protein sequence ID" value="ENSAPEP00000000929.1"/>
    <property type="gene ID" value="ENSAPEG00000000707.1"/>
</dbReference>
<dbReference type="STRING" id="161767.ENSAPEP00000000929"/>
<reference evidence="1" key="2">
    <citation type="submission" date="2025-08" db="UniProtKB">
        <authorList>
            <consortium name="Ensembl"/>
        </authorList>
    </citation>
    <scope>IDENTIFICATION</scope>
</reference>
<reference evidence="1" key="3">
    <citation type="submission" date="2025-09" db="UniProtKB">
        <authorList>
            <consortium name="Ensembl"/>
        </authorList>
    </citation>
    <scope>IDENTIFICATION</scope>
</reference>
<name>A0A3P8RNS5_AMPPE</name>
<evidence type="ECO:0000313" key="1">
    <source>
        <dbReference type="Ensembl" id="ENSAPEP00000000929.1"/>
    </source>
</evidence>